<proteinExistence type="predicted"/>
<reference evidence="1" key="1">
    <citation type="submission" date="2020-05" db="EMBL/GenBank/DDBJ databases">
        <authorList>
            <person name="Chiriac C."/>
            <person name="Salcher M."/>
            <person name="Ghai R."/>
            <person name="Kavagutti S V."/>
        </authorList>
    </citation>
    <scope>NUCLEOTIDE SEQUENCE</scope>
</reference>
<dbReference type="EMBL" id="LR798405">
    <property type="protein sequence ID" value="CAB5229916.1"/>
    <property type="molecule type" value="Genomic_DNA"/>
</dbReference>
<evidence type="ECO:0000313" key="2">
    <source>
        <dbReference type="EMBL" id="CAB4204071.1"/>
    </source>
</evidence>
<protein>
    <submittedName>
        <fullName evidence="1">Uncharacterized protein</fullName>
    </submittedName>
</protein>
<dbReference type="EMBL" id="LR797343">
    <property type="protein sequence ID" value="CAB4204071.1"/>
    <property type="molecule type" value="Genomic_DNA"/>
</dbReference>
<accession>A0A6J5QSY0</accession>
<evidence type="ECO:0000313" key="3">
    <source>
        <dbReference type="EMBL" id="CAB4215592.1"/>
    </source>
</evidence>
<evidence type="ECO:0000313" key="1">
    <source>
        <dbReference type="EMBL" id="CAB4184501.1"/>
    </source>
</evidence>
<organism evidence="1">
    <name type="scientific">uncultured Caudovirales phage</name>
    <dbReference type="NCBI Taxonomy" id="2100421"/>
    <lineage>
        <taxon>Viruses</taxon>
        <taxon>Duplodnaviria</taxon>
        <taxon>Heunggongvirae</taxon>
        <taxon>Uroviricota</taxon>
        <taxon>Caudoviricetes</taxon>
        <taxon>Peduoviridae</taxon>
        <taxon>Maltschvirus</taxon>
        <taxon>Maltschvirus maltsch</taxon>
    </lineage>
</organism>
<name>A0A6J5QSY0_9CAUD</name>
<sequence>MTKDFDTITAHTPVIFAVNICVARMLKHITRKDAESMLPLNSADDDLIQMSIRQRLESCKKFFSHWIGHGVVNGRYEVLGRDWISRDGITWIDAKTNELVDTEEFHSGSITMFGGPRDGEAVR</sequence>
<dbReference type="EMBL" id="LR797430">
    <property type="protein sequence ID" value="CAB4215592.1"/>
    <property type="molecule type" value="Genomic_DNA"/>
</dbReference>
<gene>
    <name evidence="1" type="ORF">UFOVP1116_10</name>
    <name evidence="2" type="ORF">UFOVP1391_30</name>
    <name evidence="3" type="ORF">UFOVP1480_29</name>
    <name evidence="4" type="ORF">UFOVP1568_23</name>
</gene>
<evidence type="ECO:0000313" key="4">
    <source>
        <dbReference type="EMBL" id="CAB5229916.1"/>
    </source>
</evidence>
<dbReference type="EMBL" id="LR797066">
    <property type="protein sequence ID" value="CAB4184501.1"/>
    <property type="molecule type" value="Genomic_DNA"/>
</dbReference>